<dbReference type="GO" id="GO:0005737">
    <property type="term" value="C:cytoplasm"/>
    <property type="evidence" value="ECO:0007669"/>
    <property type="project" value="UniProtKB-SubCell"/>
</dbReference>
<dbReference type="PROSITE" id="PS51350">
    <property type="entry name" value="PTS_HPR_DOM"/>
    <property type="match status" value="1"/>
</dbReference>
<dbReference type="EMBL" id="FOJI01000001">
    <property type="protein sequence ID" value="SEV84555.1"/>
    <property type="molecule type" value="Genomic_DNA"/>
</dbReference>
<evidence type="ECO:0000313" key="5">
    <source>
        <dbReference type="EMBL" id="SEV84555.1"/>
    </source>
</evidence>
<evidence type="ECO:0000313" key="6">
    <source>
        <dbReference type="Proteomes" id="UP000199701"/>
    </source>
</evidence>
<dbReference type="CDD" id="cd00367">
    <property type="entry name" value="PTS-HPr_like"/>
    <property type="match status" value="1"/>
</dbReference>
<organism evidence="5 6">
    <name type="scientific">[Clostridium] fimetarium</name>
    <dbReference type="NCBI Taxonomy" id="99656"/>
    <lineage>
        <taxon>Bacteria</taxon>
        <taxon>Bacillati</taxon>
        <taxon>Bacillota</taxon>
        <taxon>Clostridia</taxon>
        <taxon>Lachnospirales</taxon>
        <taxon>Lachnospiraceae</taxon>
    </lineage>
</organism>
<dbReference type="Proteomes" id="UP000199701">
    <property type="component" value="Unassembled WGS sequence"/>
</dbReference>
<keyword evidence="3" id="KW-0598">Phosphotransferase system</keyword>
<dbReference type="RefSeq" id="WP_092449839.1">
    <property type="nucleotide sequence ID" value="NZ_FOJI01000001.1"/>
</dbReference>
<dbReference type="InterPro" id="IPR050399">
    <property type="entry name" value="HPr"/>
</dbReference>
<sequence>MLSRKIIVDCPSGIHLRPAGAVSENASRYDSQITFEYKEGKTANAKSMLSILAAGIKCGDEINLICDGPDELEALEDVIHTLKEEIKD</sequence>
<proteinExistence type="predicted"/>
<accession>A0A1I0M7U3</accession>
<feature type="domain" description="HPr" evidence="4">
    <location>
        <begin position="1"/>
        <end position="88"/>
    </location>
</feature>
<dbReference type="PANTHER" id="PTHR33705">
    <property type="entry name" value="PHOSPHOCARRIER PROTEIN HPR"/>
    <property type="match status" value="1"/>
</dbReference>
<protein>
    <submittedName>
        <fullName evidence="5">Phosphocarrier protein</fullName>
    </submittedName>
</protein>
<dbReference type="OrthoDB" id="9809047at2"/>
<evidence type="ECO:0000256" key="2">
    <source>
        <dbReference type="ARBA" id="ARBA00022490"/>
    </source>
</evidence>
<dbReference type="InterPro" id="IPR035895">
    <property type="entry name" value="HPr-like_sf"/>
</dbReference>
<dbReference type="PRINTS" id="PR00107">
    <property type="entry name" value="PHOSPHOCPHPR"/>
</dbReference>
<dbReference type="SUPFAM" id="SSF55594">
    <property type="entry name" value="HPr-like"/>
    <property type="match status" value="1"/>
</dbReference>
<comment type="subcellular location">
    <subcellularLocation>
        <location evidence="1">Cytoplasm</location>
    </subcellularLocation>
</comment>
<name>A0A1I0M7U3_9FIRM</name>
<dbReference type="PANTHER" id="PTHR33705:SF2">
    <property type="entry name" value="PHOSPHOCARRIER PROTEIN NPR"/>
    <property type="match status" value="1"/>
</dbReference>
<dbReference type="GO" id="GO:0009401">
    <property type="term" value="P:phosphoenolpyruvate-dependent sugar phosphotransferase system"/>
    <property type="evidence" value="ECO:0007669"/>
    <property type="project" value="UniProtKB-KW"/>
</dbReference>
<gene>
    <name evidence="5" type="ORF">SAMN05421659_101287</name>
</gene>
<dbReference type="Pfam" id="PF00381">
    <property type="entry name" value="PTS-HPr"/>
    <property type="match status" value="1"/>
</dbReference>
<dbReference type="NCBIfam" id="TIGR01003">
    <property type="entry name" value="PTS_HPr_family"/>
    <property type="match status" value="1"/>
</dbReference>
<keyword evidence="6" id="KW-1185">Reference proteome</keyword>
<evidence type="ECO:0000256" key="1">
    <source>
        <dbReference type="ARBA" id="ARBA00004496"/>
    </source>
</evidence>
<dbReference type="AlphaFoldDB" id="A0A1I0M7U3"/>
<keyword evidence="2" id="KW-0963">Cytoplasm</keyword>
<evidence type="ECO:0000259" key="4">
    <source>
        <dbReference type="PROSITE" id="PS51350"/>
    </source>
</evidence>
<dbReference type="STRING" id="99656.SAMN05421659_101287"/>
<dbReference type="Gene3D" id="3.30.1340.10">
    <property type="entry name" value="HPr-like"/>
    <property type="match status" value="1"/>
</dbReference>
<dbReference type="InterPro" id="IPR000032">
    <property type="entry name" value="HPr-like"/>
</dbReference>
<evidence type="ECO:0000256" key="3">
    <source>
        <dbReference type="ARBA" id="ARBA00022683"/>
    </source>
</evidence>
<reference evidence="5 6" key="1">
    <citation type="submission" date="2016-10" db="EMBL/GenBank/DDBJ databases">
        <authorList>
            <person name="de Groot N.N."/>
        </authorList>
    </citation>
    <scope>NUCLEOTIDE SEQUENCE [LARGE SCALE GENOMIC DNA]</scope>
    <source>
        <strain evidence="5 6">DSM 9179</strain>
    </source>
</reference>